<dbReference type="InterPro" id="IPR017927">
    <property type="entry name" value="FAD-bd_FR_type"/>
</dbReference>
<feature type="site" description="Influences the redox potential of the prosthetic heme and FAD groups" evidence="15">
    <location>
        <position position="93"/>
    </location>
</feature>
<comment type="catalytic activity">
    <reaction evidence="14 15">
        <text>2 nitric oxide + NADPH + 2 O2 = 2 nitrate + NADP(+) + H(+)</text>
        <dbReference type="Rhea" id="RHEA:19465"/>
        <dbReference type="ChEBI" id="CHEBI:15378"/>
        <dbReference type="ChEBI" id="CHEBI:15379"/>
        <dbReference type="ChEBI" id="CHEBI:16480"/>
        <dbReference type="ChEBI" id="CHEBI:17632"/>
        <dbReference type="ChEBI" id="CHEBI:57783"/>
        <dbReference type="ChEBI" id="CHEBI:58349"/>
        <dbReference type="EC" id="1.14.12.17"/>
    </reaction>
</comment>
<dbReference type="GO" id="GO:0046210">
    <property type="term" value="P:nitric oxide catabolic process"/>
    <property type="evidence" value="ECO:0007669"/>
    <property type="project" value="TreeGrafter"/>
</dbReference>
<feature type="binding site" evidence="15">
    <location>
        <begin position="285"/>
        <end position="290"/>
    </location>
    <ligand>
        <name>NADP(+)</name>
        <dbReference type="ChEBI" id="CHEBI:58349"/>
    </ligand>
</feature>
<gene>
    <name evidence="15" type="primary">hmp</name>
    <name evidence="18" type="ORF">LQ50_08645</name>
</gene>
<dbReference type="Gene3D" id="1.10.490.10">
    <property type="entry name" value="Globins"/>
    <property type="match status" value="1"/>
</dbReference>
<feature type="domain" description="FAD-binding FR-type" evidence="17">
    <location>
        <begin position="161"/>
        <end position="272"/>
    </location>
</feature>
<dbReference type="eggNOG" id="COG1017">
    <property type="taxonomic scope" value="Bacteria"/>
</dbReference>
<dbReference type="InterPro" id="IPR001433">
    <property type="entry name" value="OxRdtase_FAD/NAD-bd"/>
</dbReference>
<dbReference type="SUPFAM" id="SSF63380">
    <property type="entry name" value="Riboflavin synthase domain-like"/>
    <property type="match status" value="1"/>
</dbReference>
<evidence type="ECO:0000256" key="15">
    <source>
        <dbReference type="HAMAP-Rule" id="MF_01252"/>
    </source>
</evidence>
<dbReference type="Pfam" id="PF00042">
    <property type="entry name" value="Globin"/>
    <property type="match status" value="1"/>
</dbReference>
<dbReference type="CDD" id="cd14777">
    <property type="entry name" value="Yhb1-globin-like"/>
    <property type="match status" value="1"/>
</dbReference>
<keyword evidence="11 15" id="KW-0408">Iron</keyword>
<dbReference type="PANTHER" id="PTHR43396">
    <property type="entry name" value="FLAVOHEMOPROTEIN"/>
    <property type="match status" value="1"/>
</dbReference>
<dbReference type="FunFam" id="1.10.490.10:FF:000003">
    <property type="entry name" value="Flavohemoprotein"/>
    <property type="match status" value="1"/>
</dbReference>
<evidence type="ECO:0000256" key="9">
    <source>
        <dbReference type="ARBA" id="ARBA00022857"/>
    </source>
</evidence>
<dbReference type="Pfam" id="PF00175">
    <property type="entry name" value="NAD_binding_1"/>
    <property type="match status" value="1"/>
</dbReference>
<evidence type="ECO:0000256" key="14">
    <source>
        <dbReference type="ARBA" id="ARBA00049433"/>
    </source>
</evidence>
<feature type="region of interest" description="Reductase" evidence="15">
    <location>
        <begin position="158"/>
        <end position="415"/>
    </location>
</feature>
<dbReference type="EC" id="1.14.12.17" evidence="15"/>
<dbReference type="InterPro" id="IPR039261">
    <property type="entry name" value="FNR_nucleotide-bd"/>
</dbReference>
<keyword evidence="10 15" id="KW-0560">Oxidoreductase</keyword>
<feature type="binding site" description="proximal binding residue" evidence="15">
    <location>
        <position position="94"/>
    </location>
    <ligand>
        <name>heme b</name>
        <dbReference type="ChEBI" id="CHEBI:60344"/>
    </ligand>
    <ligandPart>
        <name>Fe</name>
        <dbReference type="ChEBI" id="CHEBI:18248"/>
    </ligandPart>
</feature>
<dbReference type="GO" id="GO:0071500">
    <property type="term" value="P:cellular response to nitrosative stress"/>
    <property type="evidence" value="ECO:0007669"/>
    <property type="project" value="TreeGrafter"/>
</dbReference>
<proteinExistence type="inferred from homology"/>
<feature type="binding site" evidence="15">
    <location>
        <begin position="215"/>
        <end position="218"/>
    </location>
    <ligand>
        <name>FAD</name>
        <dbReference type="ChEBI" id="CHEBI:57692"/>
    </ligand>
</feature>
<dbReference type="SUPFAM" id="SSF46458">
    <property type="entry name" value="Globin-like"/>
    <property type="match status" value="1"/>
</dbReference>
<evidence type="ECO:0000256" key="6">
    <source>
        <dbReference type="ARBA" id="ARBA00022630"/>
    </source>
</evidence>
<comment type="similarity">
    <text evidence="1 15">In the C-terminal section; belongs to the flavoprotein pyridine nucleotide cytochrome reductase family.</text>
</comment>
<keyword evidence="19" id="KW-1185">Reference proteome</keyword>
<feature type="active site" description="Charge relay system" evidence="15">
    <location>
        <position position="104"/>
    </location>
</feature>
<dbReference type="GO" id="GO:0020037">
    <property type="term" value="F:heme binding"/>
    <property type="evidence" value="ECO:0007669"/>
    <property type="project" value="InterPro"/>
</dbReference>
<sequence length="415" mass="47076">MEEFLMTTKLLDSKTIDIIKSTVPVLAEHGKAITTRFYQMMFTNHPELLHIFNHVNQKQGKQQQALANTVYTAAQYIDQLETLLPAVKQIAHKHRSLGVKAEHYPIVGEHLLLAIKDVLGDAATDEIINAWGEAYGVIADVFISVEQEMYNEAAQKPGGWDGFREFIITKKIEESDVITSFYLKPKDEGNLSSFQPGQYITVKAVIPGEDYTHLRQYSLSDSPDKDYYRISVKREDRKEEIPAGIVSTFLHQQVSEGDTIEITAPAGDFILQEKEKRPVVFLSGGVGQTPMISMLKTLAKKNTTTDVTYIHAAINSSHHAFDEEIRSIVNESEHMSYYVSYEQPTAKDHQAKNYKKEGYVDLPWLQSILKNNDADFYFCGPVPFMKAMNQALKEWNVADDRIHFEFFGPKGSLEN</sequence>
<keyword evidence="9 15" id="KW-0521">NADP</keyword>
<dbReference type="InterPro" id="IPR000971">
    <property type="entry name" value="Globin"/>
</dbReference>
<keyword evidence="8 15" id="KW-0274">FAD</keyword>
<dbReference type="GO" id="GO:0071949">
    <property type="term" value="F:FAD binding"/>
    <property type="evidence" value="ECO:0007669"/>
    <property type="project" value="InterPro"/>
</dbReference>
<keyword evidence="6 15" id="KW-0285">Flavoprotein</keyword>
<dbReference type="PROSITE" id="PS01033">
    <property type="entry name" value="GLOBIN"/>
    <property type="match status" value="1"/>
</dbReference>
<dbReference type="PANTHER" id="PTHR43396:SF3">
    <property type="entry name" value="FLAVOHEMOPROTEIN"/>
    <property type="match status" value="1"/>
</dbReference>
<dbReference type="FunFam" id="2.40.30.10:FF:000034">
    <property type="entry name" value="Flavohemoprotein"/>
    <property type="match status" value="1"/>
</dbReference>
<evidence type="ECO:0000313" key="19">
    <source>
        <dbReference type="Proteomes" id="UP000030832"/>
    </source>
</evidence>
<comment type="catalytic activity">
    <reaction evidence="13 15">
        <text>2 nitric oxide + NADH + 2 O2 = 2 nitrate + NAD(+) + H(+)</text>
        <dbReference type="Rhea" id="RHEA:19469"/>
        <dbReference type="ChEBI" id="CHEBI:15378"/>
        <dbReference type="ChEBI" id="CHEBI:15379"/>
        <dbReference type="ChEBI" id="CHEBI:16480"/>
        <dbReference type="ChEBI" id="CHEBI:17632"/>
        <dbReference type="ChEBI" id="CHEBI:57540"/>
        <dbReference type="ChEBI" id="CHEBI:57945"/>
        <dbReference type="EC" id="1.14.12.17"/>
    </reaction>
</comment>
<reference evidence="18 19" key="1">
    <citation type="submission" date="2014-09" db="EMBL/GenBank/DDBJ databases">
        <title>Genome sequencing and annotation of Bacillus Okhensis strain Kh10-101T.</title>
        <authorList>
            <person name="Prakash J.S."/>
        </authorList>
    </citation>
    <scope>NUCLEOTIDE SEQUENCE [LARGE SCALE GENOMIC DNA]</scope>
    <source>
        <strain evidence="19">Kh10-101T</strain>
    </source>
</reference>
<keyword evidence="4 15" id="KW-0349">Heme</keyword>
<comment type="function">
    <text evidence="15">Is involved in NO detoxification in an aerobic process, termed nitric oxide dioxygenase (NOD) reaction that utilizes O(2) and NAD(P)H to convert NO to nitrate, which protects the bacterium from various noxious nitrogen compounds. Therefore, plays a central role in the inducible response to nitrosative stress.</text>
</comment>
<comment type="cofactor">
    <cofactor evidence="15">
        <name>heme b</name>
        <dbReference type="ChEBI" id="CHEBI:60344"/>
    </cofactor>
    <text evidence="15">Binds 1 heme b (iron(II)-protoporphyrin IX) group per subunit.</text>
</comment>
<comment type="domain">
    <text evidence="15">Consists of two distinct domains; an N-terminal heme-containing oxygen-binding domain and a C-terminal reductase domain with binding sites for FAD and NAD(P)H.</text>
</comment>
<dbReference type="InterPro" id="IPR017938">
    <property type="entry name" value="Riboflavin_synthase-like_b-brl"/>
</dbReference>
<dbReference type="GO" id="GO:0008941">
    <property type="term" value="F:nitric oxide dioxygenase NAD(P)H activity"/>
    <property type="evidence" value="ECO:0007669"/>
    <property type="project" value="UniProtKB-UniRule"/>
</dbReference>
<name>A0A0B0IKI6_9BACI</name>
<dbReference type="GO" id="GO:0019825">
    <property type="term" value="F:oxygen binding"/>
    <property type="evidence" value="ECO:0007669"/>
    <property type="project" value="InterPro"/>
</dbReference>
<dbReference type="NCBIfam" id="NF009805">
    <property type="entry name" value="PRK13289.1"/>
    <property type="match status" value="1"/>
</dbReference>
<evidence type="ECO:0000256" key="4">
    <source>
        <dbReference type="ARBA" id="ARBA00022617"/>
    </source>
</evidence>
<keyword evidence="15" id="KW-0216">Detoxification</keyword>
<evidence type="ECO:0000256" key="3">
    <source>
        <dbReference type="ARBA" id="ARBA00022448"/>
    </source>
</evidence>
<dbReference type="CDD" id="cd06184">
    <property type="entry name" value="flavohem_like_fad_nad_binding"/>
    <property type="match status" value="1"/>
</dbReference>
<evidence type="ECO:0000256" key="1">
    <source>
        <dbReference type="ARBA" id="ARBA00006401"/>
    </source>
</evidence>
<dbReference type="EMBL" id="JRJU01000008">
    <property type="protein sequence ID" value="KHF40579.1"/>
    <property type="molecule type" value="Genomic_DNA"/>
</dbReference>
<dbReference type="SUPFAM" id="SSF52343">
    <property type="entry name" value="Ferredoxin reductase-like, C-terminal NADP-linked domain"/>
    <property type="match status" value="1"/>
</dbReference>
<dbReference type="GO" id="GO:0005344">
    <property type="term" value="F:oxygen carrier activity"/>
    <property type="evidence" value="ECO:0007669"/>
    <property type="project" value="UniProtKB-UniRule"/>
</dbReference>
<dbReference type="GO" id="GO:0009636">
    <property type="term" value="P:response to toxic substance"/>
    <property type="evidence" value="ECO:0007669"/>
    <property type="project" value="UniProtKB-KW"/>
</dbReference>
<comment type="cofactor">
    <cofactor evidence="15">
        <name>FAD</name>
        <dbReference type="ChEBI" id="CHEBI:57692"/>
    </cofactor>
    <text evidence="15">Binds 1 FAD per subunit.</text>
</comment>
<evidence type="ECO:0000256" key="7">
    <source>
        <dbReference type="ARBA" id="ARBA00022723"/>
    </source>
</evidence>
<dbReference type="InterPro" id="IPR008333">
    <property type="entry name" value="Cbr1-like_FAD-bd_dom"/>
</dbReference>
<keyword evidence="3 15" id="KW-0813">Transport</keyword>
<dbReference type="STRING" id="333138.LQ50_08645"/>
<evidence type="ECO:0000256" key="13">
    <source>
        <dbReference type="ARBA" id="ARBA00048649"/>
    </source>
</evidence>
<protein>
    <recommendedName>
        <fullName evidence="15">Flavohemoprotein</fullName>
    </recommendedName>
    <alternativeName>
        <fullName evidence="15">Flavohemoglobin</fullName>
    </alternativeName>
    <alternativeName>
        <fullName evidence="15">Hemoglobin-like protein</fullName>
    </alternativeName>
    <alternativeName>
        <fullName evidence="15">Nitric oxide dioxygenase</fullName>
        <shortName evidence="15">NO oxygenase</shortName>
        <shortName evidence="15">NOD</shortName>
        <ecNumber evidence="15">1.14.12.17</ecNumber>
    </alternativeName>
</protein>
<dbReference type="HAMAP" id="MF_01252">
    <property type="entry name" value="Hmp"/>
    <property type="match status" value="1"/>
</dbReference>
<keyword evidence="5 15" id="KW-0561">Oxygen transport</keyword>
<evidence type="ECO:0000313" key="18">
    <source>
        <dbReference type="EMBL" id="KHF40579.1"/>
    </source>
</evidence>
<keyword evidence="12 15" id="KW-0520">NAD</keyword>
<comment type="caution">
    <text evidence="18">The sequence shown here is derived from an EMBL/GenBank/DDBJ whole genome shotgun (WGS) entry which is preliminary data.</text>
</comment>
<feature type="binding site" evidence="15">
    <location>
        <position position="199"/>
    </location>
    <ligand>
        <name>FAD</name>
        <dbReference type="ChEBI" id="CHEBI:57692"/>
    </ligand>
</feature>
<feature type="binding site" evidence="15">
    <location>
        <begin position="406"/>
        <end position="409"/>
    </location>
    <ligand>
        <name>FAD</name>
        <dbReference type="ChEBI" id="CHEBI:57692"/>
    </ligand>
</feature>
<keyword evidence="7 15" id="KW-0479">Metal-binding</keyword>
<dbReference type="PROSITE" id="PS51384">
    <property type="entry name" value="FAD_FR"/>
    <property type="match status" value="1"/>
</dbReference>
<feature type="domain" description="Globin" evidence="16">
    <location>
        <begin position="10"/>
        <end position="147"/>
    </location>
</feature>
<evidence type="ECO:0000256" key="12">
    <source>
        <dbReference type="ARBA" id="ARBA00023027"/>
    </source>
</evidence>
<evidence type="ECO:0000256" key="5">
    <source>
        <dbReference type="ARBA" id="ARBA00022621"/>
    </source>
</evidence>
<dbReference type="InterPro" id="IPR009050">
    <property type="entry name" value="Globin-like_sf"/>
</dbReference>
<feature type="active site" description="Charge relay system" evidence="15">
    <location>
        <position position="146"/>
    </location>
</feature>
<comment type="similarity">
    <text evidence="2 15">Belongs to the globin family. Two-domain flavohemoproteins subfamily.</text>
</comment>
<evidence type="ECO:0000256" key="2">
    <source>
        <dbReference type="ARBA" id="ARBA00008414"/>
    </source>
</evidence>
<dbReference type="Proteomes" id="UP000030832">
    <property type="component" value="Unassembled WGS sequence"/>
</dbReference>
<dbReference type="AlphaFoldDB" id="A0A0B0IKI6"/>
<organism evidence="18 19">
    <name type="scientific">Halalkalibacter okhensis</name>
    <dbReference type="NCBI Taxonomy" id="333138"/>
    <lineage>
        <taxon>Bacteria</taxon>
        <taxon>Bacillati</taxon>
        <taxon>Bacillota</taxon>
        <taxon>Bacilli</taxon>
        <taxon>Bacillales</taxon>
        <taxon>Bacillaceae</taxon>
        <taxon>Halalkalibacter</taxon>
    </lineage>
</organism>
<feature type="site" description="Involved in heme-bound ligand stabilization and O-O bond activation" evidence="15">
    <location>
        <position position="38"/>
    </location>
</feature>
<dbReference type="InterPro" id="IPR023950">
    <property type="entry name" value="Hmp"/>
</dbReference>
<evidence type="ECO:0000256" key="8">
    <source>
        <dbReference type="ARBA" id="ARBA00022827"/>
    </source>
</evidence>
<evidence type="ECO:0000256" key="10">
    <source>
        <dbReference type="ARBA" id="ARBA00023002"/>
    </source>
</evidence>
<feature type="site" description="Influences the redox potential of the prosthetic heme and FAD groups" evidence="15">
    <location>
        <position position="405"/>
    </location>
</feature>
<dbReference type="Gene3D" id="3.40.50.80">
    <property type="entry name" value="Nucleotide-binding domain of ferredoxin-NADP reductase (FNR) module"/>
    <property type="match status" value="1"/>
</dbReference>
<dbReference type="eggNOG" id="COG1018">
    <property type="taxonomic scope" value="Bacteria"/>
</dbReference>
<dbReference type="Pfam" id="PF00970">
    <property type="entry name" value="FAD_binding_6"/>
    <property type="match status" value="1"/>
</dbReference>
<dbReference type="InterPro" id="IPR012292">
    <property type="entry name" value="Globin/Proto"/>
</dbReference>
<evidence type="ECO:0000256" key="11">
    <source>
        <dbReference type="ARBA" id="ARBA00023004"/>
    </source>
</evidence>
<accession>A0A0B0IKI6</accession>
<dbReference type="GO" id="GO:0046872">
    <property type="term" value="F:metal ion binding"/>
    <property type="evidence" value="ECO:0007669"/>
    <property type="project" value="UniProtKB-KW"/>
</dbReference>
<evidence type="ECO:0000259" key="17">
    <source>
        <dbReference type="PROSITE" id="PS51384"/>
    </source>
</evidence>
<evidence type="ECO:0000259" key="16">
    <source>
        <dbReference type="PROSITE" id="PS01033"/>
    </source>
</evidence>
<dbReference type="FunFam" id="3.40.50.80:FF:000010">
    <property type="entry name" value="Flavohemoprotein"/>
    <property type="match status" value="1"/>
</dbReference>
<dbReference type="Gene3D" id="2.40.30.10">
    <property type="entry name" value="Translation factors"/>
    <property type="match status" value="1"/>
</dbReference>